<evidence type="ECO:0000259" key="1">
    <source>
        <dbReference type="Pfam" id="PF13391"/>
    </source>
</evidence>
<dbReference type="InterPro" id="IPR003615">
    <property type="entry name" value="HNH_nuc"/>
</dbReference>
<comment type="caution">
    <text evidence="2">The sequence shown here is derived from an EMBL/GenBank/DDBJ whole genome shotgun (WGS) entry which is preliminary data.</text>
</comment>
<keyword evidence="2" id="KW-0540">Nuclease</keyword>
<gene>
    <name evidence="2" type="ORF">OV287_38435</name>
</gene>
<organism evidence="2 3">
    <name type="scientific">Archangium lansingense</name>
    <dbReference type="NCBI Taxonomy" id="2995310"/>
    <lineage>
        <taxon>Bacteria</taxon>
        <taxon>Pseudomonadati</taxon>
        <taxon>Myxococcota</taxon>
        <taxon>Myxococcia</taxon>
        <taxon>Myxococcales</taxon>
        <taxon>Cystobacterineae</taxon>
        <taxon>Archangiaceae</taxon>
        <taxon>Archangium</taxon>
    </lineage>
</organism>
<name>A0ABT4AF95_9BACT</name>
<keyword evidence="2" id="KW-0378">Hydrolase</keyword>
<dbReference type="Proteomes" id="UP001207654">
    <property type="component" value="Unassembled WGS sequence"/>
</dbReference>
<feature type="domain" description="HNH nuclease" evidence="1">
    <location>
        <begin position="220"/>
        <end position="269"/>
    </location>
</feature>
<proteinExistence type="predicted"/>
<dbReference type="RefSeq" id="WP_267542489.1">
    <property type="nucleotide sequence ID" value="NZ_JAPNKA010000001.1"/>
</dbReference>
<evidence type="ECO:0000313" key="3">
    <source>
        <dbReference type="Proteomes" id="UP001207654"/>
    </source>
</evidence>
<evidence type="ECO:0000313" key="2">
    <source>
        <dbReference type="EMBL" id="MCY1080348.1"/>
    </source>
</evidence>
<reference evidence="2 3" key="1">
    <citation type="submission" date="2022-11" db="EMBL/GenBank/DDBJ databases">
        <title>Minimal conservation of predation-associated metabolite biosynthetic gene clusters underscores biosynthetic potential of Myxococcota including descriptions for ten novel species: Archangium lansinium sp. nov., Myxococcus landrumus sp. nov., Nannocystis bai.</title>
        <authorList>
            <person name="Ahearne A."/>
            <person name="Stevens C."/>
            <person name="Phillips K."/>
        </authorList>
    </citation>
    <scope>NUCLEOTIDE SEQUENCE [LARGE SCALE GENOMIC DNA]</scope>
    <source>
        <strain evidence="2 3">MIWBW</strain>
    </source>
</reference>
<dbReference type="GO" id="GO:0004519">
    <property type="term" value="F:endonuclease activity"/>
    <property type="evidence" value="ECO:0007669"/>
    <property type="project" value="UniProtKB-KW"/>
</dbReference>
<sequence length="319" mass="36123">MLSLGAEREYAGNVGYADELDSVYRYDSFVPNHLQVTKGDLLILCDRKAVLGIARISRIASLDEPKKLRRCPDCGIATIKERKKKRPRFRCWNGHEFDEPKPDEVPSVKYEAYFDGAFQRAPGHIPVQEVRRACPIYNAQLSMQKVDLARLEGPAKSVLRLAETLPEAILGLGLVAEDSSEEPYVPNERDERKRIARQIRERRGQGPFRQGLRERFGDTCLVTRCRLPDLLEAAHISPYRGEKDNHPSNGLLLRADIHTLFDLDLLGINPETLQISLHPRLSGMGYETLAGAVLACDLQLLSRDALELRWRRFQAGLSK</sequence>
<keyword evidence="3" id="KW-1185">Reference proteome</keyword>
<accession>A0ABT4AF95</accession>
<dbReference type="Pfam" id="PF13391">
    <property type="entry name" value="HNH_2"/>
    <property type="match status" value="1"/>
</dbReference>
<dbReference type="EMBL" id="JAPNKA010000001">
    <property type="protein sequence ID" value="MCY1080348.1"/>
    <property type="molecule type" value="Genomic_DNA"/>
</dbReference>
<protein>
    <submittedName>
        <fullName evidence="2">HNH endonuclease signature motif containing protein</fullName>
    </submittedName>
</protein>
<keyword evidence="2" id="KW-0255">Endonuclease</keyword>